<feature type="transmembrane region" description="Helical" evidence="1">
    <location>
        <begin position="111"/>
        <end position="133"/>
    </location>
</feature>
<dbReference type="EMBL" id="JACEIK010010672">
    <property type="protein sequence ID" value="MCE3215285.1"/>
    <property type="molecule type" value="Genomic_DNA"/>
</dbReference>
<feature type="transmembrane region" description="Helical" evidence="1">
    <location>
        <begin position="25"/>
        <end position="49"/>
    </location>
</feature>
<evidence type="ECO:0000313" key="3">
    <source>
        <dbReference type="Proteomes" id="UP000823775"/>
    </source>
</evidence>
<reference evidence="2 3" key="1">
    <citation type="journal article" date="2021" name="BMC Genomics">
        <title>Datura genome reveals duplications of psychoactive alkaloid biosynthetic genes and high mutation rate following tissue culture.</title>
        <authorList>
            <person name="Rajewski A."/>
            <person name="Carter-House D."/>
            <person name="Stajich J."/>
            <person name="Litt A."/>
        </authorList>
    </citation>
    <scope>NUCLEOTIDE SEQUENCE [LARGE SCALE GENOMIC DNA]</scope>
    <source>
        <strain evidence="2">AR-01</strain>
    </source>
</reference>
<keyword evidence="3" id="KW-1185">Reference proteome</keyword>
<comment type="caution">
    <text evidence="2">The sequence shown here is derived from an EMBL/GenBank/DDBJ whole genome shotgun (WGS) entry which is preliminary data.</text>
</comment>
<sequence>MATYQLVDVDSASLTSLNQLHHNSILVAVVVLDISIFYGNSFQIGFVIIARWGRSSPVPELGVFGVPIVMRSFRLLEKGGCLCLLYMMLWSPLFFHLVVFSRIADGEIFGLFLPLLITKHICFCLFSGLSSLVNIGGVFHLTSGVIFSPAEK</sequence>
<keyword evidence="1" id="KW-0812">Transmembrane</keyword>
<name>A0ABS8WT87_DATST</name>
<keyword evidence="1" id="KW-1133">Transmembrane helix</keyword>
<evidence type="ECO:0000256" key="1">
    <source>
        <dbReference type="SAM" id="Phobius"/>
    </source>
</evidence>
<proteinExistence type="predicted"/>
<accession>A0ABS8WT87</accession>
<feature type="transmembrane region" description="Helical" evidence="1">
    <location>
        <begin position="80"/>
        <end position="99"/>
    </location>
</feature>
<protein>
    <submittedName>
        <fullName evidence="2">Uncharacterized protein</fullName>
    </submittedName>
</protein>
<evidence type="ECO:0000313" key="2">
    <source>
        <dbReference type="EMBL" id="MCE3215285.1"/>
    </source>
</evidence>
<gene>
    <name evidence="2" type="ORF">HAX54_001677</name>
</gene>
<dbReference type="Proteomes" id="UP000823775">
    <property type="component" value="Unassembled WGS sequence"/>
</dbReference>
<organism evidence="2 3">
    <name type="scientific">Datura stramonium</name>
    <name type="common">Jimsonweed</name>
    <name type="synonym">Common thornapple</name>
    <dbReference type="NCBI Taxonomy" id="4076"/>
    <lineage>
        <taxon>Eukaryota</taxon>
        <taxon>Viridiplantae</taxon>
        <taxon>Streptophyta</taxon>
        <taxon>Embryophyta</taxon>
        <taxon>Tracheophyta</taxon>
        <taxon>Spermatophyta</taxon>
        <taxon>Magnoliopsida</taxon>
        <taxon>eudicotyledons</taxon>
        <taxon>Gunneridae</taxon>
        <taxon>Pentapetalae</taxon>
        <taxon>asterids</taxon>
        <taxon>lamiids</taxon>
        <taxon>Solanales</taxon>
        <taxon>Solanaceae</taxon>
        <taxon>Solanoideae</taxon>
        <taxon>Datureae</taxon>
        <taxon>Datura</taxon>
    </lineage>
</organism>
<keyword evidence="1" id="KW-0472">Membrane</keyword>